<dbReference type="Gene3D" id="3.40.50.2000">
    <property type="entry name" value="Glycogen Phosphorylase B"/>
    <property type="match status" value="1"/>
</dbReference>
<evidence type="ECO:0000313" key="2">
    <source>
        <dbReference type="EMBL" id="MBW80960.1"/>
    </source>
</evidence>
<dbReference type="EMBL" id="GGEC01000477">
    <property type="protein sequence ID" value="MBW80960.1"/>
    <property type="molecule type" value="Transcribed_RNA"/>
</dbReference>
<comment type="similarity">
    <text evidence="1">Belongs to the UDP-glycosyltransferase family.</text>
</comment>
<dbReference type="PANTHER" id="PTHR11926">
    <property type="entry name" value="GLUCOSYL/GLUCURONOSYL TRANSFERASES"/>
    <property type="match status" value="1"/>
</dbReference>
<name>A0A2P2IIB2_RHIMU</name>
<accession>A0A2P2IIB2</accession>
<dbReference type="GO" id="GO:0080044">
    <property type="term" value="F:quercetin 7-O-glucosyltransferase activity"/>
    <property type="evidence" value="ECO:0007669"/>
    <property type="project" value="TreeGrafter"/>
</dbReference>
<evidence type="ECO:0000256" key="1">
    <source>
        <dbReference type="ARBA" id="ARBA00009995"/>
    </source>
</evidence>
<sequence>MEKKGKGHVLVVPYPGQGHVNPMIQFSRRLVSKGLQATLVTSVFLSKSMGFGSSIGPVHLDVISDGYDEGGFREACSADAYLTTLQAAGSKSLSELILKYKASPNPVDCVVYEPFLAWALDVAEDHGLFAAAFFTQPCAVDYIYYNIQRKLLDPSVTSTPLSVPGLPLLELRDMPSFLSVPASYPAYFEMLLNQFSNTDKADYILINTFYKLEAEVRVLNFLKISAYIIFIFII</sequence>
<proteinExistence type="inferred from homology"/>
<protein>
    <submittedName>
        <fullName evidence="2">Uncharacterized protein MANES_01G017800</fullName>
    </submittedName>
</protein>
<dbReference type="GO" id="GO:0080043">
    <property type="term" value="F:quercetin 3-O-glucosyltransferase activity"/>
    <property type="evidence" value="ECO:0007669"/>
    <property type="project" value="TreeGrafter"/>
</dbReference>
<dbReference type="PANTHER" id="PTHR11926:SF1311">
    <property type="entry name" value="UDP-GLYCOSYLTRANSFERASE 74F2"/>
    <property type="match status" value="1"/>
</dbReference>
<reference evidence="2" key="1">
    <citation type="submission" date="2018-02" db="EMBL/GenBank/DDBJ databases">
        <title>Rhizophora mucronata_Transcriptome.</title>
        <authorList>
            <person name="Meera S.P."/>
            <person name="Sreeshan A."/>
            <person name="Augustine A."/>
        </authorList>
    </citation>
    <scope>NUCLEOTIDE SEQUENCE</scope>
    <source>
        <tissue evidence="2">Leaf</tissue>
    </source>
</reference>
<dbReference type="SUPFAM" id="SSF53756">
    <property type="entry name" value="UDP-Glycosyltransferase/glycogen phosphorylase"/>
    <property type="match status" value="1"/>
</dbReference>
<dbReference type="AlphaFoldDB" id="A0A2P2IIB2"/>
<organism evidence="2">
    <name type="scientific">Rhizophora mucronata</name>
    <name type="common">Asiatic mangrove</name>
    <dbReference type="NCBI Taxonomy" id="61149"/>
    <lineage>
        <taxon>Eukaryota</taxon>
        <taxon>Viridiplantae</taxon>
        <taxon>Streptophyta</taxon>
        <taxon>Embryophyta</taxon>
        <taxon>Tracheophyta</taxon>
        <taxon>Spermatophyta</taxon>
        <taxon>Magnoliopsida</taxon>
        <taxon>eudicotyledons</taxon>
        <taxon>Gunneridae</taxon>
        <taxon>Pentapetalae</taxon>
        <taxon>rosids</taxon>
        <taxon>fabids</taxon>
        <taxon>Malpighiales</taxon>
        <taxon>Rhizophoraceae</taxon>
        <taxon>Rhizophora</taxon>
    </lineage>
</organism>